<reference evidence="3 4" key="1">
    <citation type="journal article" date="2020" name="Microbiol. Resour. Announc.">
        <title>Draft Genome Sequence of a Cladosporium Species Isolated from the Mesophotic Ascidian Didemnum maculosum.</title>
        <authorList>
            <person name="Gioti A."/>
            <person name="Siaperas R."/>
            <person name="Nikolaivits E."/>
            <person name="Le Goff G."/>
            <person name="Ouazzani J."/>
            <person name="Kotoulas G."/>
            <person name="Topakas E."/>
        </authorList>
    </citation>
    <scope>NUCLEOTIDE SEQUENCE [LARGE SCALE GENOMIC DNA]</scope>
    <source>
        <strain evidence="3 4">TM138-S3</strain>
    </source>
</reference>
<dbReference type="InterPro" id="IPR036291">
    <property type="entry name" value="NAD(P)-bd_dom_sf"/>
</dbReference>
<gene>
    <name evidence="3" type="ORF">WHR41_03585</name>
</gene>
<dbReference type="GeneID" id="96005029"/>
<proteinExistence type="inferred from homology"/>
<comment type="caution">
    <text evidence="3">The sequence shown here is derived from an EMBL/GenBank/DDBJ whole genome shotgun (WGS) entry which is preliminary data.</text>
</comment>
<dbReference type="EMBL" id="JAAQHG020000009">
    <property type="protein sequence ID" value="KAL1587661.1"/>
    <property type="molecule type" value="Genomic_DNA"/>
</dbReference>
<dbReference type="InterPro" id="IPR016040">
    <property type="entry name" value="NAD(P)-bd_dom"/>
</dbReference>
<dbReference type="Proteomes" id="UP000803884">
    <property type="component" value="Unassembled WGS sequence"/>
</dbReference>
<evidence type="ECO:0000313" key="3">
    <source>
        <dbReference type="EMBL" id="KAL1587661.1"/>
    </source>
</evidence>
<dbReference type="Gene3D" id="3.40.50.720">
    <property type="entry name" value="NAD(P)-binding Rossmann-like Domain"/>
    <property type="match status" value="1"/>
</dbReference>
<dbReference type="Pfam" id="PF13460">
    <property type="entry name" value="NAD_binding_10"/>
    <property type="match status" value="1"/>
</dbReference>
<evidence type="ECO:0000313" key="4">
    <source>
        <dbReference type="Proteomes" id="UP000803884"/>
    </source>
</evidence>
<organism evidence="3 4">
    <name type="scientific">Cladosporium halotolerans</name>
    <dbReference type="NCBI Taxonomy" id="1052096"/>
    <lineage>
        <taxon>Eukaryota</taxon>
        <taxon>Fungi</taxon>
        <taxon>Dikarya</taxon>
        <taxon>Ascomycota</taxon>
        <taxon>Pezizomycotina</taxon>
        <taxon>Dothideomycetes</taxon>
        <taxon>Dothideomycetidae</taxon>
        <taxon>Cladosporiales</taxon>
        <taxon>Cladosporiaceae</taxon>
        <taxon>Cladosporium</taxon>
    </lineage>
</organism>
<protein>
    <recommendedName>
        <fullName evidence="2">NAD(P)-binding domain-containing protein</fullName>
    </recommendedName>
</protein>
<dbReference type="PANTHER" id="PTHR15020">
    <property type="entry name" value="FLAVIN REDUCTASE-RELATED"/>
    <property type="match status" value="1"/>
</dbReference>
<dbReference type="CDD" id="cd05243">
    <property type="entry name" value="SDR_a5"/>
    <property type="match status" value="1"/>
</dbReference>
<accession>A0AB34KVU4</accession>
<evidence type="ECO:0000259" key="2">
    <source>
        <dbReference type="Pfam" id="PF13460"/>
    </source>
</evidence>
<dbReference type="RefSeq" id="XP_069230766.1">
    <property type="nucleotide sequence ID" value="XM_069372191.1"/>
</dbReference>
<dbReference type="AlphaFoldDB" id="A0AB34KVU4"/>
<keyword evidence="4" id="KW-1185">Reference proteome</keyword>
<name>A0AB34KVU4_9PEZI</name>
<comment type="similarity">
    <text evidence="1">Belongs to the avfA family.</text>
</comment>
<dbReference type="SUPFAM" id="SSF51735">
    <property type="entry name" value="NAD(P)-binding Rossmann-fold domains"/>
    <property type="match status" value="1"/>
</dbReference>
<evidence type="ECO:0000256" key="1">
    <source>
        <dbReference type="ARBA" id="ARBA00038376"/>
    </source>
</evidence>
<dbReference type="PANTHER" id="PTHR15020:SF50">
    <property type="entry name" value="UPF0659 PROTEIN YMR090W"/>
    <property type="match status" value="1"/>
</dbReference>
<sequence length="253" mass="26734">MSPPTTLIYGGSGKVAQHLIRHLLSLPLPHKIHPIVRSASQTPALAALGAHPIVQSIETSSAEAMAATMRATRATAIIWSAGAGGGDPARTRAVDFEGAVRCMDAAALAGVKRFVMVSAVDVRDREGGAEPEWYDEGDRERSAGMWGKIGPYMEAKLAADRSLVGENGRRGLEWTIVRPGGLSEEKGTGRVSAGKVHIQARIPREDVAAVVVECLGNEGTVGLAFDVVGGETGVKEAVRKVVEGREDTFEGRY</sequence>
<feature type="domain" description="NAD(P)-binding" evidence="2">
    <location>
        <begin position="10"/>
        <end position="217"/>
    </location>
</feature>